<dbReference type="RefSeq" id="WP_395418151.1">
    <property type="nucleotide sequence ID" value="NZ_JBIPKE010000018.1"/>
</dbReference>
<gene>
    <name evidence="2" type="ORF">ACHKAR_14820</name>
</gene>
<dbReference type="PROSITE" id="PS50007">
    <property type="entry name" value="PIPLC_X_DOMAIN"/>
    <property type="match status" value="1"/>
</dbReference>
<dbReference type="PROSITE" id="PS51704">
    <property type="entry name" value="GP_PDE"/>
    <property type="match status" value="1"/>
</dbReference>
<dbReference type="PANTHER" id="PTHR46211:SF14">
    <property type="entry name" value="GLYCEROPHOSPHODIESTER PHOSPHODIESTERASE"/>
    <property type="match status" value="1"/>
</dbReference>
<proteinExistence type="predicted"/>
<reference evidence="2 3" key="1">
    <citation type="journal article" date="2013" name="Int. J. Syst. Evol. Microbiol.">
        <title>Marinoscillum luteum sp. nov., isolated from marine sediment.</title>
        <authorList>
            <person name="Cha I.T."/>
            <person name="Park S.J."/>
            <person name="Kim S.J."/>
            <person name="Kim J.G."/>
            <person name="Jung M.Y."/>
            <person name="Shin K.S."/>
            <person name="Kwon K.K."/>
            <person name="Yang S.H."/>
            <person name="Seo Y.S."/>
            <person name="Rhee S.K."/>
        </authorList>
    </citation>
    <scope>NUCLEOTIDE SEQUENCE [LARGE SCALE GENOMIC DNA]</scope>
    <source>
        <strain evidence="2 3">KCTC 23939</strain>
    </source>
</reference>
<dbReference type="PANTHER" id="PTHR46211">
    <property type="entry name" value="GLYCEROPHOSPHORYL DIESTER PHOSPHODIESTERASE"/>
    <property type="match status" value="1"/>
</dbReference>
<dbReference type="SUPFAM" id="SSF51695">
    <property type="entry name" value="PLC-like phosphodiesterases"/>
    <property type="match status" value="1"/>
</dbReference>
<dbReference type="InterPro" id="IPR017946">
    <property type="entry name" value="PLC-like_Pdiesterase_TIM-brl"/>
</dbReference>
<dbReference type="Proteomes" id="UP001610063">
    <property type="component" value="Unassembled WGS sequence"/>
</dbReference>
<evidence type="ECO:0000313" key="3">
    <source>
        <dbReference type="Proteomes" id="UP001610063"/>
    </source>
</evidence>
<accession>A0ABW7NBR7</accession>
<evidence type="ECO:0000313" key="2">
    <source>
        <dbReference type="EMBL" id="MFH6984726.1"/>
    </source>
</evidence>
<sequence>MTKKFLLYSSPVMVLFLAVALFEPYIYLHFLTSPVIDKSLKKEHFDIIAHKGASGIAPENTMAAFRAAIEMGVDMIELDVRNTKDEEIVVFHDEFLDRTTNGTGAVHDYTLEEIRQLDAGSWFDPKFRDERVPTLKEVLDLINGRCKVLIEIKHMDHPHYHDFAEKLVDVIREEKNGYEWIILQSEEVEYIEAAHEYDDHVQTKKLMIGEDSAPLIAFYVETKMHLGRAKEDDRMKALNPEYHTLSTRRVFRMHARGFQVYTYSPNNREDMVKMLHMGVDGIITDYPQILIQIRKDIEAL</sequence>
<name>A0ABW7NBR7_9BACT</name>
<evidence type="ECO:0000259" key="1">
    <source>
        <dbReference type="PROSITE" id="PS51704"/>
    </source>
</evidence>
<dbReference type="InterPro" id="IPR030395">
    <property type="entry name" value="GP_PDE_dom"/>
</dbReference>
<dbReference type="EMBL" id="JBIPKE010000018">
    <property type="protein sequence ID" value="MFH6984726.1"/>
    <property type="molecule type" value="Genomic_DNA"/>
</dbReference>
<feature type="domain" description="GP-PDE" evidence="1">
    <location>
        <begin position="45"/>
        <end position="294"/>
    </location>
</feature>
<keyword evidence="3" id="KW-1185">Reference proteome</keyword>
<organism evidence="2 3">
    <name type="scientific">Marinoscillum luteum</name>
    <dbReference type="NCBI Taxonomy" id="861051"/>
    <lineage>
        <taxon>Bacteria</taxon>
        <taxon>Pseudomonadati</taxon>
        <taxon>Bacteroidota</taxon>
        <taxon>Cytophagia</taxon>
        <taxon>Cytophagales</taxon>
        <taxon>Reichenbachiellaceae</taxon>
        <taxon>Marinoscillum</taxon>
    </lineage>
</organism>
<dbReference type="Pfam" id="PF03009">
    <property type="entry name" value="GDPD"/>
    <property type="match status" value="1"/>
</dbReference>
<dbReference type="Gene3D" id="3.20.20.190">
    <property type="entry name" value="Phosphatidylinositol (PI) phosphodiesterase"/>
    <property type="match status" value="1"/>
</dbReference>
<protein>
    <submittedName>
        <fullName evidence="2">Glycerophosphodiester phosphodiesterase</fullName>
    </submittedName>
</protein>
<comment type="caution">
    <text evidence="2">The sequence shown here is derived from an EMBL/GenBank/DDBJ whole genome shotgun (WGS) entry which is preliminary data.</text>
</comment>